<organism evidence="2 3">
    <name type="scientific">Saccharomonospora xinjiangensis XJ-54</name>
    <dbReference type="NCBI Taxonomy" id="882086"/>
    <lineage>
        <taxon>Bacteria</taxon>
        <taxon>Bacillati</taxon>
        <taxon>Actinomycetota</taxon>
        <taxon>Actinomycetes</taxon>
        <taxon>Pseudonocardiales</taxon>
        <taxon>Pseudonocardiaceae</taxon>
        <taxon>Saccharomonospora</taxon>
    </lineage>
</organism>
<keyword evidence="3" id="KW-1185">Reference proteome</keyword>
<dbReference type="AlphaFoldDB" id="I0V7E3"/>
<accession>I0V7E3</accession>
<feature type="transmembrane region" description="Helical" evidence="1">
    <location>
        <begin position="30"/>
        <end position="51"/>
    </location>
</feature>
<evidence type="ECO:0000313" key="2">
    <source>
        <dbReference type="EMBL" id="EID56046.1"/>
    </source>
</evidence>
<sequence>MRAWQVVLGWGVVNAVLAGLLWTFEEHPLVVALYAGPALATVLAAILVRHTRRAPAGEEPQRLATTSASALLAALAVVLAALGLVYGYWLIVLAAVALVAAFARARRERLPPGVETAPTRVPSLHTTLPGQARELDGVAKGVRVAAVAAIGLRGLSAVRRLLRSRRP</sequence>
<protein>
    <submittedName>
        <fullName evidence="2">Uncharacterized protein</fullName>
    </submittedName>
</protein>
<keyword evidence="1" id="KW-0812">Transmembrane</keyword>
<proteinExistence type="predicted"/>
<feature type="transmembrane region" description="Helical" evidence="1">
    <location>
        <begin position="7"/>
        <end position="24"/>
    </location>
</feature>
<dbReference type="EMBL" id="JH636049">
    <property type="protein sequence ID" value="EID56046.1"/>
    <property type="molecule type" value="Genomic_DNA"/>
</dbReference>
<dbReference type="RefSeq" id="WP_006240268.1">
    <property type="nucleotide sequence ID" value="NZ_JH636049.1"/>
</dbReference>
<keyword evidence="1" id="KW-0472">Membrane</keyword>
<dbReference type="HOGENOM" id="CLU_1593368_0_0_11"/>
<name>I0V7E3_9PSEU</name>
<feature type="transmembrane region" description="Helical" evidence="1">
    <location>
        <begin position="63"/>
        <end position="82"/>
    </location>
</feature>
<gene>
    <name evidence="2" type="ORF">SacxiDRAFT_3854</name>
</gene>
<keyword evidence="1" id="KW-1133">Transmembrane helix</keyword>
<dbReference type="Proteomes" id="UP000004691">
    <property type="component" value="Unassembled WGS sequence"/>
</dbReference>
<dbReference type="STRING" id="882086.SacxiDRAFT_3854"/>
<reference evidence="2 3" key="1">
    <citation type="submission" date="2012-01" db="EMBL/GenBank/DDBJ databases">
        <title>Improved High-Quality Draft sequence of Saccharomonospora xinjiangensis XJ-54.</title>
        <authorList>
            <consortium name="US DOE Joint Genome Institute"/>
            <person name="Lucas S."/>
            <person name="Han J."/>
            <person name="Lapidus A."/>
            <person name="Cheng J.-F."/>
            <person name="Goodwin L."/>
            <person name="Pitluck S."/>
            <person name="Peters L."/>
            <person name="Mikhailova N."/>
            <person name="Teshima H."/>
            <person name="Detter J.C."/>
            <person name="Han C."/>
            <person name="Tapia R."/>
            <person name="Land M."/>
            <person name="Hauser L."/>
            <person name="Kyrpides N."/>
            <person name="Ivanova N."/>
            <person name="Pagani I."/>
            <person name="Brambilla E.-M."/>
            <person name="Klenk H.-P."/>
            <person name="Woyke T."/>
        </authorList>
    </citation>
    <scope>NUCLEOTIDE SEQUENCE [LARGE SCALE GENOMIC DNA]</scope>
    <source>
        <strain evidence="2 3">XJ-54</strain>
    </source>
</reference>
<evidence type="ECO:0000256" key="1">
    <source>
        <dbReference type="SAM" id="Phobius"/>
    </source>
</evidence>
<evidence type="ECO:0000313" key="3">
    <source>
        <dbReference type="Proteomes" id="UP000004691"/>
    </source>
</evidence>